<feature type="transmembrane region" description="Helical" evidence="1">
    <location>
        <begin position="12"/>
        <end position="33"/>
    </location>
</feature>
<evidence type="ECO:0000313" key="3">
    <source>
        <dbReference type="Proteomes" id="UP000236642"/>
    </source>
</evidence>
<sequence>MSAPSGPIRLRHVILASLLLTILIGWVVSLQLTRPHLTVPEHLPPPALTLGTVLLGGLVDGVNPCAFTVLLLFVAAMLTTLQTGDPSDLRAMRGRILGLGSIYIAAIFLTYLGLGAGLLVASAPFSQYHLPARIGALIAIGMGLWMVKDVLVPELGPSLAAPRAIVARATRIARRLTVPALALGGFLIGLCTVPCSGAIYLAILSMLSAQPSVWQGFAYLVLYNLMFIIPLVLLLLAAAARPTLRQLARWNRAHGPGVKFALGLLGIGLGLLILATV</sequence>
<feature type="transmembrane region" description="Helical" evidence="1">
    <location>
        <begin position="96"/>
        <end position="122"/>
    </location>
</feature>
<feature type="transmembrane region" description="Helical" evidence="1">
    <location>
        <begin position="178"/>
        <end position="204"/>
    </location>
</feature>
<dbReference type="EMBL" id="BEHY01000001">
    <property type="protein sequence ID" value="GBD07840.1"/>
    <property type="molecule type" value="Genomic_DNA"/>
</dbReference>
<protein>
    <submittedName>
        <fullName evidence="2">Uncharacterized protein</fullName>
    </submittedName>
</protein>
<feature type="transmembrane region" description="Helical" evidence="1">
    <location>
        <begin position="216"/>
        <end position="237"/>
    </location>
</feature>
<accession>A0A2H5Y314</accession>
<dbReference type="Proteomes" id="UP000236642">
    <property type="component" value="Unassembled WGS sequence"/>
</dbReference>
<comment type="caution">
    <text evidence="2">The sequence shown here is derived from an EMBL/GenBank/DDBJ whole genome shotgun (WGS) entry which is preliminary data.</text>
</comment>
<evidence type="ECO:0000256" key="1">
    <source>
        <dbReference type="SAM" id="Phobius"/>
    </source>
</evidence>
<dbReference type="InterPro" id="IPR051790">
    <property type="entry name" value="Cytochrome_c-biogenesis_DsbD"/>
</dbReference>
<proteinExistence type="predicted"/>
<dbReference type="AlphaFoldDB" id="A0A2H5Y314"/>
<feature type="transmembrane region" description="Helical" evidence="1">
    <location>
        <begin position="53"/>
        <end position="75"/>
    </location>
</feature>
<gene>
    <name evidence="2" type="ORF">HRbin22_00066</name>
</gene>
<reference evidence="3" key="1">
    <citation type="submission" date="2017-09" db="EMBL/GenBank/DDBJ databases">
        <title>Metaegenomics of thermophilic ammonia-oxidizing enrichment culture.</title>
        <authorList>
            <person name="Kato S."/>
            <person name="Suzuki K."/>
        </authorList>
    </citation>
    <scope>NUCLEOTIDE SEQUENCE [LARGE SCALE GENOMIC DNA]</scope>
</reference>
<organism evidence="2 3">
    <name type="scientific">Candidatus Thermoflexus japonica</name>
    <dbReference type="NCBI Taxonomy" id="2035417"/>
    <lineage>
        <taxon>Bacteria</taxon>
        <taxon>Bacillati</taxon>
        <taxon>Chloroflexota</taxon>
        <taxon>Thermoflexia</taxon>
        <taxon>Thermoflexales</taxon>
        <taxon>Thermoflexaceae</taxon>
        <taxon>Thermoflexus</taxon>
    </lineage>
</organism>
<name>A0A2H5Y314_9CHLR</name>
<evidence type="ECO:0000313" key="2">
    <source>
        <dbReference type="EMBL" id="GBD07840.1"/>
    </source>
</evidence>
<keyword evidence="1" id="KW-1133">Transmembrane helix</keyword>
<dbReference type="PANTHER" id="PTHR31272:SF9">
    <property type="entry name" value="BLL1027 PROTEIN"/>
    <property type="match status" value="1"/>
</dbReference>
<keyword evidence="1" id="KW-0812">Transmembrane</keyword>
<dbReference type="PANTHER" id="PTHR31272">
    <property type="entry name" value="CYTOCHROME C-TYPE BIOGENESIS PROTEIN HI_1454-RELATED"/>
    <property type="match status" value="1"/>
</dbReference>
<feature type="transmembrane region" description="Helical" evidence="1">
    <location>
        <begin position="258"/>
        <end position="276"/>
    </location>
</feature>
<keyword evidence="1" id="KW-0472">Membrane</keyword>